<dbReference type="AlphaFoldDB" id="A0A6V7TX83"/>
<name>A0A6V7TX83_MELEN</name>
<keyword evidence="1" id="KW-0472">Membrane</keyword>
<evidence type="ECO:0000256" key="1">
    <source>
        <dbReference type="SAM" id="Phobius"/>
    </source>
</evidence>
<dbReference type="OrthoDB" id="407410at2759"/>
<proteinExistence type="predicted"/>
<feature type="transmembrane region" description="Helical" evidence="1">
    <location>
        <begin position="25"/>
        <end position="45"/>
    </location>
</feature>
<evidence type="ECO:0000313" key="2">
    <source>
        <dbReference type="EMBL" id="CAD2135959.1"/>
    </source>
</evidence>
<protein>
    <submittedName>
        <fullName evidence="2">Uncharacterized protein</fullName>
    </submittedName>
</protein>
<keyword evidence="1" id="KW-1133">Transmembrane helix</keyword>
<accession>A0A6V7TX83</accession>
<reference evidence="2 3" key="1">
    <citation type="submission" date="2020-08" db="EMBL/GenBank/DDBJ databases">
        <authorList>
            <person name="Koutsovoulos G."/>
            <person name="Danchin GJ E."/>
        </authorList>
    </citation>
    <scope>NUCLEOTIDE SEQUENCE [LARGE SCALE GENOMIC DNA]</scope>
</reference>
<comment type="caution">
    <text evidence="2">The sequence shown here is derived from an EMBL/GenBank/DDBJ whole genome shotgun (WGS) entry which is preliminary data.</text>
</comment>
<evidence type="ECO:0000313" key="3">
    <source>
        <dbReference type="Proteomes" id="UP000580250"/>
    </source>
</evidence>
<dbReference type="Proteomes" id="UP000580250">
    <property type="component" value="Unassembled WGS sequence"/>
</dbReference>
<dbReference type="EMBL" id="CAJEWN010000017">
    <property type="protein sequence ID" value="CAD2135959.1"/>
    <property type="molecule type" value="Genomic_DNA"/>
</dbReference>
<keyword evidence="1" id="KW-0812">Transmembrane</keyword>
<feature type="transmembrane region" description="Helical" evidence="1">
    <location>
        <begin position="57"/>
        <end position="77"/>
    </location>
</feature>
<dbReference type="Gene3D" id="1.20.1420.30">
    <property type="entry name" value="NCX, central ion-binding region"/>
    <property type="match status" value="1"/>
</dbReference>
<sequence>MVGFGSSFTIAKLQGKEITIRSDPVSNVMFLFLGISLFTTLTFLFSQKFNIGRLHGLTLLFVYLIFIICVILSQLSFLPFPF</sequence>
<gene>
    <name evidence="2" type="ORF">MENT_LOCUS4909</name>
</gene>
<dbReference type="InterPro" id="IPR044880">
    <property type="entry name" value="NCX_ion-bd_dom_sf"/>
</dbReference>
<organism evidence="2 3">
    <name type="scientific">Meloidogyne enterolobii</name>
    <name type="common">Root-knot nematode worm</name>
    <name type="synonym">Meloidogyne mayaguensis</name>
    <dbReference type="NCBI Taxonomy" id="390850"/>
    <lineage>
        <taxon>Eukaryota</taxon>
        <taxon>Metazoa</taxon>
        <taxon>Ecdysozoa</taxon>
        <taxon>Nematoda</taxon>
        <taxon>Chromadorea</taxon>
        <taxon>Rhabditida</taxon>
        <taxon>Tylenchina</taxon>
        <taxon>Tylenchomorpha</taxon>
        <taxon>Tylenchoidea</taxon>
        <taxon>Meloidogynidae</taxon>
        <taxon>Meloidogyninae</taxon>
        <taxon>Meloidogyne</taxon>
    </lineage>
</organism>